<dbReference type="Pfam" id="PF00130">
    <property type="entry name" value="C1_1"/>
    <property type="match status" value="1"/>
</dbReference>
<feature type="domain" description="Phorbol-ester/DAG-type" evidence="5">
    <location>
        <begin position="312"/>
        <end position="363"/>
    </location>
</feature>
<accession>A0AA39M3E1</accession>
<evidence type="ECO:0000256" key="4">
    <source>
        <dbReference type="SAM" id="MobiDB-lite"/>
    </source>
</evidence>
<dbReference type="GO" id="GO:0030496">
    <property type="term" value="C:midbody"/>
    <property type="evidence" value="ECO:0007669"/>
    <property type="project" value="TreeGrafter"/>
</dbReference>
<dbReference type="InterPro" id="IPR000198">
    <property type="entry name" value="RhoGAP_dom"/>
</dbReference>
<evidence type="ECO:0000313" key="7">
    <source>
        <dbReference type="EMBL" id="KAK0419104.1"/>
    </source>
</evidence>
<dbReference type="SUPFAM" id="SSF48350">
    <property type="entry name" value="GTPase activation domain, GAP"/>
    <property type="match status" value="1"/>
</dbReference>
<protein>
    <recommendedName>
        <fullName evidence="9">Rho-GAP domain-containing protein</fullName>
    </recommendedName>
</protein>
<dbReference type="GO" id="GO:0000281">
    <property type="term" value="P:mitotic cytokinesis"/>
    <property type="evidence" value="ECO:0007669"/>
    <property type="project" value="TreeGrafter"/>
</dbReference>
<dbReference type="GO" id="GO:0046872">
    <property type="term" value="F:metal ion binding"/>
    <property type="evidence" value="ECO:0007669"/>
    <property type="project" value="UniProtKB-KW"/>
</dbReference>
<dbReference type="EMBL" id="JAUCMV010000002">
    <property type="protein sequence ID" value="KAK0419104.1"/>
    <property type="molecule type" value="Genomic_DNA"/>
</dbReference>
<evidence type="ECO:0000259" key="6">
    <source>
        <dbReference type="PROSITE" id="PS50238"/>
    </source>
</evidence>
<evidence type="ECO:0008006" key="9">
    <source>
        <dbReference type="Google" id="ProtNLM"/>
    </source>
</evidence>
<proteinExistence type="predicted"/>
<dbReference type="Gene3D" id="3.30.60.20">
    <property type="match status" value="1"/>
</dbReference>
<dbReference type="InterPro" id="IPR008936">
    <property type="entry name" value="Rho_GTPase_activation_prot"/>
</dbReference>
<comment type="caution">
    <text evidence="7">The sequence shown here is derived from an EMBL/GenBank/DDBJ whole genome shotgun (WGS) entry which is preliminary data.</text>
</comment>
<organism evidence="7 8">
    <name type="scientific">Steinernema hermaphroditum</name>
    <dbReference type="NCBI Taxonomy" id="289476"/>
    <lineage>
        <taxon>Eukaryota</taxon>
        <taxon>Metazoa</taxon>
        <taxon>Ecdysozoa</taxon>
        <taxon>Nematoda</taxon>
        <taxon>Chromadorea</taxon>
        <taxon>Rhabditida</taxon>
        <taxon>Tylenchina</taxon>
        <taxon>Panagrolaimomorpha</taxon>
        <taxon>Strongyloidoidea</taxon>
        <taxon>Steinernematidae</taxon>
        <taxon>Steinernema</taxon>
    </lineage>
</organism>
<feature type="compositionally biased region" description="Polar residues" evidence="4">
    <location>
        <begin position="641"/>
        <end position="650"/>
    </location>
</feature>
<dbReference type="Gene3D" id="1.10.555.10">
    <property type="entry name" value="Rho GTPase activation protein"/>
    <property type="match status" value="1"/>
</dbReference>
<dbReference type="GO" id="GO:0051256">
    <property type="term" value="P:mitotic spindle midzone assembly"/>
    <property type="evidence" value="ECO:0007669"/>
    <property type="project" value="TreeGrafter"/>
</dbReference>
<dbReference type="SMART" id="SM00109">
    <property type="entry name" value="C1"/>
    <property type="match status" value="1"/>
</dbReference>
<dbReference type="GO" id="GO:0007266">
    <property type="term" value="P:Rho protein signal transduction"/>
    <property type="evidence" value="ECO:0007669"/>
    <property type="project" value="TreeGrafter"/>
</dbReference>
<dbReference type="GO" id="GO:0005096">
    <property type="term" value="F:GTPase activator activity"/>
    <property type="evidence" value="ECO:0007669"/>
    <property type="project" value="TreeGrafter"/>
</dbReference>
<keyword evidence="1" id="KW-0479">Metal-binding</keyword>
<keyword evidence="3" id="KW-0175">Coiled coil</keyword>
<dbReference type="InterPro" id="IPR046349">
    <property type="entry name" value="C1-like_sf"/>
</dbReference>
<keyword evidence="8" id="KW-1185">Reference proteome</keyword>
<dbReference type="SMART" id="SM00324">
    <property type="entry name" value="RhoGAP"/>
    <property type="match status" value="1"/>
</dbReference>
<dbReference type="PANTHER" id="PTHR46199">
    <property type="entry name" value="RAC GTPASE-ACTIVATING PROTEIN 1"/>
    <property type="match status" value="1"/>
</dbReference>
<dbReference type="GO" id="GO:0097149">
    <property type="term" value="C:centralspindlin complex"/>
    <property type="evidence" value="ECO:0007669"/>
    <property type="project" value="TreeGrafter"/>
</dbReference>
<dbReference type="AlphaFoldDB" id="A0AA39M3E1"/>
<dbReference type="GO" id="GO:0051233">
    <property type="term" value="C:spindle midzone"/>
    <property type="evidence" value="ECO:0007669"/>
    <property type="project" value="TreeGrafter"/>
</dbReference>
<dbReference type="PROSITE" id="PS50081">
    <property type="entry name" value="ZF_DAG_PE_2"/>
    <property type="match status" value="1"/>
</dbReference>
<feature type="region of interest" description="Disordered" evidence="4">
    <location>
        <begin position="205"/>
        <end position="227"/>
    </location>
</feature>
<dbReference type="GO" id="GO:0005634">
    <property type="term" value="C:nucleus"/>
    <property type="evidence" value="ECO:0007669"/>
    <property type="project" value="TreeGrafter"/>
</dbReference>
<name>A0AA39M3E1_9BILA</name>
<evidence type="ECO:0000256" key="2">
    <source>
        <dbReference type="ARBA" id="ARBA00022833"/>
    </source>
</evidence>
<evidence type="ECO:0000313" key="8">
    <source>
        <dbReference type="Proteomes" id="UP001175271"/>
    </source>
</evidence>
<feature type="region of interest" description="Disordered" evidence="4">
    <location>
        <begin position="632"/>
        <end position="663"/>
    </location>
</feature>
<evidence type="ECO:0000256" key="1">
    <source>
        <dbReference type="ARBA" id="ARBA00022723"/>
    </source>
</evidence>
<feature type="compositionally biased region" description="Polar residues" evidence="4">
    <location>
        <begin position="586"/>
        <end position="602"/>
    </location>
</feature>
<sequence length="663" mass="74594">MSHKKRRTLDAGVVCEDTLTYYSQFAEVDAMEAFLHRSLEASEERHLETLDAMEQMRVRWSNAEDCCHQQSEELKRLNQKLELEKTHSASLEVQLKQAKATIASLSAEKQIMEVELAAMKRKFDLGRDLLMDNDEPKPSSSSHYRSRSSKKSSQRFNDASIDFDVTGDSLDDVVPELPSIKNKRSRGAIVEAAHEVEVEPPPVRSLELNDGFQQDENDMTPIKRSRDNPVIPQSMLISKESPKKAPIRRSMNRSFSESNLLDSKEIAKREVFADLNGRCAKTPSSNDLRSPNPHMVGFGASWTRGYPIERLQHRFKERKTGIINSCYCDVCNTKFAMRGVAYKCIDCNMNIHTKCKDRAPEPCVPRNISTPKTPSKQRPKLKDFCPSSRPMIPYVMIHCIVALERNRLNSEGIYRIPGNDARVNKLLGDLKKGSPIPKLDLEDTETITSCIKKFLRDLNDSLVPMTSFREFEKAVESHNKTMLTNAIHELPITNRDTLAYLCLHLQKVASNSQINKMPLENLTRCIAPSVVGETHLARSANTMTHSQMTGEMEKRINIMMELLSMPSEYWRQIIDTTYGAMAQAAPTPNSASNVGSHASSARRQLLPRSPGTPLSATAQSVRTAIDYTADHSMLGPIRTPPTGSSVNLIQPVSRRAKPLFDKP</sequence>
<keyword evidence="2" id="KW-0862">Zinc</keyword>
<dbReference type="CDD" id="cd20821">
    <property type="entry name" value="C1_MgcRacGAP"/>
    <property type="match status" value="1"/>
</dbReference>
<dbReference type="Proteomes" id="UP001175271">
    <property type="component" value="Unassembled WGS sequence"/>
</dbReference>
<dbReference type="PANTHER" id="PTHR46199:SF3">
    <property type="entry name" value="RAC GTPASE-ACTIVATING PROTEIN 1"/>
    <property type="match status" value="1"/>
</dbReference>
<gene>
    <name evidence="7" type="ORF">QR680_013954</name>
</gene>
<evidence type="ECO:0000256" key="3">
    <source>
        <dbReference type="SAM" id="Coils"/>
    </source>
</evidence>
<feature type="coiled-coil region" evidence="3">
    <location>
        <begin position="67"/>
        <end position="122"/>
    </location>
</feature>
<dbReference type="InterPro" id="IPR002219">
    <property type="entry name" value="PKC_DAG/PE"/>
</dbReference>
<feature type="domain" description="Rho-GAP" evidence="6">
    <location>
        <begin position="379"/>
        <end position="570"/>
    </location>
</feature>
<evidence type="ECO:0000259" key="5">
    <source>
        <dbReference type="PROSITE" id="PS50081"/>
    </source>
</evidence>
<feature type="region of interest" description="Disordered" evidence="4">
    <location>
        <begin position="129"/>
        <end position="155"/>
    </location>
</feature>
<dbReference type="SUPFAM" id="SSF57889">
    <property type="entry name" value="Cysteine-rich domain"/>
    <property type="match status" value="1"/>
</dbReference>
<dbReference type="Pfam" id="PF00620">
    <property type="entry name" value="RhoGAP"/>
    <property type="match status" value="1"/>
</dbReference>
<reference evidence="7" key="1">
    <citation type="submission" date="2023-06" db="EMBL/GenBank/DDBJ databases">
        <title>Genomic analysis of the entomopathogenic nematode Steinernema hermaphroditum.</title>
        <authorList>
            <person name="Schwarz E.M."/>
            <person name="Heppert J.K."/>
            <person name="Baniya A."/>
            <person name="Schwartz H.T."/>
            <person name="Tan C.-H."/>
            <person name="Antoshechkin I."/>
            <person name="Sternberg P.W."/>
            <person name="Goodrich-Blair H."/>
            <person name="Dillman A.R."/>
        </authorList>
    </citation>
    <scope>NUCLEOTIDE SEQUENCE</scope>
    <source>
        <strain evidence="7">PS9179</strain>
        <tissue evidence="7">Whole animal</tissue>
    </source>
</reference>
<feature type="compositionally biased region" description="Basic residues" evidence="4">
    <location>
        <begin position="144"/>
        <end position="153"/>
    </location>
</feature>
<dbReference type="PROSITE" id="PS50238">
    <property type="entry name" value="RHOGAP"/>
    <property type="match status" value="1"/>
</dbReference>
<feature type="region of interest" description="Disordered" evidence="4">
    <location>
        <begin position="584"/>
        <end position="618"/>
    </location>
</feature>
<dbReference type="GO" id="GO:0032154">
    <property type="term" value="C:cleavage furrow"/>
    <property type="evidence" value="ECO:0007669"/>
    <property type="project" value="TreeGrafter"/>
</dbReference>